<gene>
    <name evidence="3" type="ORF">CDEB00056_LOCUS9594</name>
</gene>
<evidence type="ECO:0000256" key="2">
    <source>
        <dbReference type="SAM" id="Phobius"/>
    </source>
</evidence>
<feature type="transmembrane region" description="Helical" evidence="2">
    <location>
        <begin position="153"/>
        <end position="170"/>
    </location>
</feature>
<accession>A0A7S3Q3R0</accession>
<feature type="region of interest" description="Disordered" evidence="1">
    <location>
        <begin position="73"/>
        <end position="93"/>
    </location>
</feature>
<dbReference type="AlphaFoldDB" id="A0A7S3Q3R0"/>
<name>A0A7S3Q3R0_9STRA</name>
<sequence>MSSKPQSDLEEPLLSNITTDEDVVPLPLNVNVNITTGSENLNAGTSTTATVNVQAPVAQEVIRIPEASIQVVSMPSAPPGPTSSDDGDHGNVHTYQNGRWKDGICGCLRHGCCHSSLLCAWFFPLIAIAQVMRRMNLLINGKSGTNSQSRKTFWCIVLVSFAFAGALYAVDKIDNPEGHNSNKNTGGDDYVQEDMNMNIDGDADAQSPSLHSLTDNKAMIIPFAYFLCLLYLIVMTRGYIRRKYHMPQTACTGVADCCVAVYLPCCAISQMARHTTDYNLYRGAMCSETGLPSGVPSIV</sequence>
<dbReference type="EMBL" id="HBIO01012360">
    <property type="protein sequence ID" value="CAE0464753.1"/>
    <property type="molecule type" value="Transcribed_RNA"/>
</dbReference>
<keyword evidence="2" id="KW-1133">Transmembrane helix</keyword>
<dbReference type="NCBIfam" id="TIGR01571">
    <property type="entry name" value="A_thal_Cys_rich"/>
    <property type="match status" value="1"/>
</dbReference>
<dbReference type="Pfam" id="PF04749">
    <property type="entry name" value="PLAC8"/>
    <property type="match status" value="1"/>
</dbReference>
<evidence type="ECO:0000313" key="3">
    <source>
        <dbReference type="EMBL" id="CAE0464753.1"/>
    </source>
</evidence>
<dbReference type="InterPro" id="IPR006461">
    <property type="entry name" value="PLAC_motif_containing"/>
</dbReference>
<keyword evidence="2" id="KW-0812">Transmembrane</keyword>
<organism evidence="3">
    <name type="scientific">Chaetoceros debilis</name>
    <dbReference type="NCBI Taxonomy" id="122233"/>
    <lineage>
        <taxon>Eukaryota</taxon>
        <taxon>Sar</taxon>
        <taxon>Stramenopiles</taxon>
        <taxon>Ochrophyta</taxon>
        <taxon>Bacillariophyta</taxon>
        <taxon>Coscinodiscophyceae</taxon>
        <taxon>Chaetocerotophycidae</taxon>
        <taxon>Chaetocerotales</taxon>
        <taxon>Chaetocerotaceae</taxon>
        <taxon>Chaetoceros</taxon>
    </lineage>
</organism>
<keyword evidence="2" id="KW-0472">Membrane</keyword>
<evidence type="ECO:0000256" key="1">
    <source>
        <dbReference type="SAM" id="MobiDB-lite"/>
    </source>
</evidence>
<protein>
    <submittedName>
        <fullName evidence="3">Uncharacterized protein</fullName>
    </submittedName>
</protein>
<proteinExistence type="predicted"/>
<reference evidence="3" key="1">
    <citation type="submission" date="2021-01" db="EMBL/GenBank/DDBJ databases">
        <authorList>
            <person name="Corre E."/>
            <person name="Pelletier E."/>
            <person name="Niang G."/>
            <person name="Scheremetjew M."/>
            <person name="Finn R."/>
            <person name="Kale V."/>
            <person name="Holt S."/>
            <person name="Cochrane G."/>
            <person name="Meng A."/>
            <person name="Brown T."/>
            <person name="Cohen L."/>
        </authorList>
    </citation>
    <scope>NUCLEOTIDE SEQUENCE</scope>
    <source>
        <strain evidence="3">MM31A-1</strain>
    </source>
</reference>
<feature type="transmembrane region" description="Helical" evidence="2">
    <location>
        <begin position="219"/>
        <end position="240"/>
    </location>
</feature>